<dbReference type="OrthoDB" id="1367483at2"/>
<keyword evidence="1" id="KW-0732">Signal</keyword>
<dbReference type="PROSITE" id="PS51257">
    <property type="entry name" value="PROKAR_LIPOPROTEIN"/>
    <property type="match status" value="1"/>
</dbReference>
<feature type="chain" id="PRO_5012703472" evidence="1">
    <location>
        <begin position="22"/>
        <end position="93"/>
    </location>
</feature>
<keyword evidence="3" id="KW-1185">Reference proteome</keyword>
<dbReference type="AlphaFoldDB" id="A0A1M7JNX2"/>
<accession>A0A1M7JNX2</accession>
<feature type="signal peptide" evidence="1">
    <location>
        <begin position="1"/>
        <end position="21"/>
    </location>
</feature>
<protein>
    <submittedName>
        <fullName evidence="2">Uncharacterized protein</fullName>
    </submittedName>
</protein>
<dbReference type="EMBL" id="FRBU01000044">
    <property type="protein sequence ID" value="SHM54433.1"/>
    <property type="molecule type" value="Genomic_DNA"/>
</dbReference>
<dbReference type="RefSeq" id="WP_073355119.1">
    <property type="nucleotide sequence ID" value="NZ_FRBU01000044.1"/>
</dbReference>
<gene>
    <name evidence="2" type="ORF">SAMN05443669_10447</name>
</gene>
<reference evidence="3" key="1">
    <citation type="submission" date="2016-11" db="EMBL/GenBank/DDBJ databases">
        <authorList>
            <person name="Varghese N."/>
            <person name="Submissions S."/>
        </authorList>
    </citation>
    <scope>NUCLEOTIDE SEQUENCE [LARGE SCALE GENOMIC DNA]</scope>
    <source>
        <strain evidence="3">DSM 3661</strain>
    </source>
</reference>
<proteinExistence type="predicted"/>
<organism evidence="2 3">
    <name type="scientific">Flavobacterium xanthum</name>
    <dbReference type="NCBI Taxonomy" id="69322"/>
    <lineage>
        <taxon>Bacteria</taxon>
        <taxon>Pseudomonadati</taxon>
        <taxon>Bacteroidota</taxon>
        <taxon>Flavobacteriia</taxon>
        <taxon>Flavobacteriales</taxon>
        <taxon>Flavobacteriaceae</taxon>
        <taxon>Flavobacterium</taxon>
    </lineage>
</organism>
<evidence type="ECO:0000313" key="2">
    <source>
        <dbReference type="EMBL" id="SHM54433.1"/>
    </source>
</evidence>
<name>A0A1M7JNX2_9FLAO</name>
<evidence type="ECO:0000256" key="1">
    <source>
        <dbReference type="SAM" id="SignalP"/>
    </source>
</evidence>
<dbReference type="Proteomes" id="UP000184260">
    <property type="component" value="Unassembled WGS sequence"/>
</dbReference>
<sequence>MKKFYSGFSTLICLAVLFALASCTTDSPLVAGDTVGKSDMKNENPYYTTKKGDTVLATESLSTNTVTMQADETVDPDWKKLITHFTGTTGSNE</sequence>
<evidence type="ECO:0000313" key="3">
    <source>
        <dbReference type="Proteomes" id="UP000184260"/>
    </source>
</evidence>